<feature type="region of interest" description="Disordered" evidence="7">
    <location>
        <begin position="94"/>
        <end position="163"/>
    </location>
</feature>
<dbReference type="Proteomes" id="UP000015453">
    <property type="component" value="Unassembled WGS sequence"/>
</dbReference>
<feature type="compositionally biased region" description="Low complexity" evidence="7">
    <location>
        <begin position="116"/>
        <end position="134"/>
    </location>
</feature>
<name>S8E9U5_9LAMI</name>
<dbReference type="SUPFAM" id="SSF46689">
    <property type="entry name" value="Homeodomain-like"/>
    <property type="match status" value="1"/>
</dbReference>
<keyword evidence="4" id="KW-0238">DNA-binding</keyword>
<proteinExistence type="predicted"/>
<dbReference type="InterPro" id="IPR051953">
    <property type="entry name" value="Plant_SW-associated_TFs"/>
</dbReference>
<feature type="non-terminal residue" evidence="10">
    <location>
        <position position="163"/>
    </location>
</feature>
<dbReference type="InterPro" id="IPR017930">
    <property type="entry name" value="Myb_dom"/>
</dbReference>
<keyword evidence="2" id="KW-0677">Repeat</keyword>
<feature type="compositionally biased region" description="Basic residues" evidence="7">
    <location>
        <begin position="99"/>
        <end position="115"/>
    </location>
</feature>
<evidence type="ECO:0000256" key="1">
    <source>
        <dbReference type="ARBA" id="ARBA00004123"/>
    </source>
</evidence>
<evidence type="ECO:0000313" key="10">
    <source>
        <dbReference type="EMBL" id="EPS69272.1"/>
    </source>
</evidence>
<feature type="compositionally biased region" description="Acidic residues" evidence="7">
    <location>
        <begin position="141"/>
        <end position="151"/>
    </location>
</feature>
<reference evidence="10 11" key="1">
    <citation type="journal article" date="2013" name="BMC Genomics">
        <title>The miniature genome of a carnivorous plant Genlisea aurea contains a low number of genes and short non-coding sequences.</title>
        <authorList>
            <person name="Leushkin E.V."/>
            <person name="Sutormin R.A."/>
            <person name="Nabieva E.R."/>
            <person name="Penin A.A."/>
            <person name="Kondrashov A.S."/>
            <person name="Logacheva M.D."/>
        </authorList>
    </citation>
    <scope>NUCLEOTIDE SEQUENCE [LARGE SCALE GENOMIC DNA]</scope>
</reference>
<keyword evidence="5" id="KW-0804">Transcription</keyword>
<keyword evidence="6" id="KW-0539">Nucleus</keyword>
<keyword evidence="11" id="KW-1185">Reference proteome</keyword>
<feature type="domain" description="HTH myb-type" evidence="9">
    <location>
        <begin position="18"/>
        <end position="72"/>
    </location>
</feature>
<comment type="subcellular location">
    <subcellularLocation>
        <location evidence="1">Nucleus</location>
    </subcellularLocation>
</comment>
<dbReference type="InterPro" id="IPR001005">
    <property type="entry name" value="SANT/Myb"/>
</dbReference>
<evidence type="ECO:0000256" key="7">
    <source>
        <dbReference type="SAM" id="MobiDB-lite"/>
    </source>
</evidence>
<evidence type="ECO:0000256" key="3">
    <source>
        <dbReference type="ARBA" id="ARBA00023015"/>
    </source>
</evidence>
<feature type="domain" description="Myb-like" evidence="8">
    <location>
        <begin position="18"/>
        <end position="68"/>
    </location>
</feature>
<dbReference type="Pfam" id="PF00249">
    <property type="entry name" value="Myb_DNA-binding"/>
    <property type="match status" value="1"/>
</dbReference>
<dbReference type="OrthoDB" id="2143914at2759"/>
<dbReference type="PROSITE" id="PS51294">
    <property type="entry name" value="HTH_MYB"/>
    <property type="match status" value="1"/>
</dbReference>
<dbReference type="PROSITE" id="PS50090">
    <property type="entry name" value="MYB_LIKE"/>
    <property type="match status" value="1"/>
</dbReference>
<comment type="caution">
    <text evidence="10">The sequence shown here is derived from an EMBL/GenBank/DDBJ whole genome shotgun (WGS) entry which is preliminary data.</text>
</comment>
<sequence>GLLRCGKSCRLRWMNYLREDVKRGNFTAEEEETIVKLHKSLGNRWAIIASHLPGRTDNEIKNYWNSHLSREIYRFRSTVADPPVITAADVIRMSSSPAPKRRAGRVSRALAKKYNNKPAAAATKKNGPSSSSSSPNPTTAMDDDKEEEDDSFFLLPPPPPHRD</sequence>
<organism evidence="10 11">
    <name type="scientific">Genlisea aurea</name>
    <dbReference type="NCBI Taxonomy" id="192259"/>
    <lineage>
        <taxon>Eukaryota</taxon>
        <taxon>Viridiplantae</taxon>
        <taxon>Streptophyta</taxon>
        <taxon>Embryophyta</taxon>
        <taxon>Tracheophyta</taxon>
        <taxon>Spermatophyta</taxon>
        <taxon>Magnoliopsida</taxon>
        <taxon>eudicotyledons</taxon>
        <taxon>Gunneridae</taxon>
        <taxon>Pentapetalae</taxon>
        <taxon>asterids</taxon>
        <taxon>lamiids</taxon>
        <taxon>Lamiales</taxon>
        <taxon>Lentibulariaceae</taxon>
        <taxon>Genlisea</taxon>
    </lineage>
</organism>
<dbReference type="GO" id="GO:0003677">
    <property type="term" value="F:DNA binding"/>
    <property type="evidence" value="ECO:0007669"/>
    <property type="project" value="UniProtKB-KW"/>
</dbReference>
<evidence type="ECO:0000259" key="9">
    <source>
        <dbReference type="PROSITE" id="PS51294"/>
    </source>
</evidence>
<evidence type="ECO:0000256" key="5">
    <source>
        <dbReference type="ARBA" id="ARBA00023163"/>
    </source>
</evidence>
<dbReference type="PANTHER" id="PTHR47997">
    <property type="entry name" value="MYB DOMAIN PROTEIN 55"/>
    <property type="match status" value="1"/>
</dbReference>
<evidence type="ECO:0000259" key="8">
    <source>
        <dbReference type="PROSITE" id="PS50090"/>
    </source>
</evidence>
<gene>
    <name evidence="10" type="ORF">M569_05495</name>
</gene>
<keyword evidence="3" id="KW-0805">Transcription regulation</keyword>
<dbReference type="GO" id="GO:0005634">
    <property type="term" value="C:nucleus"/>
    <property type="evidence" value="ECO:0007669"/>
    <property type="project" value="UniProtKB-SubCell"/>
</dbReference>
<dbReference type="PANTHER" id="PTHR47997:SF75">
    <property type="entry name" value="MYB DOMAIN PROTEIN 55"/>
    <property type="match status" value="1"/>
</dbReference>
<dbReference type="AlphaFoldDB" id="S8E9U5"/>
<dbReference type="Gene3D" id="1.10.10.60">
    <property type="entry name" value="Homeodomain-like"/>
    <property type="match status" value="1"/>
</dbReference>
<feature type="non-terminal residue" evidence="10">
    <location>
        <position position="1"/>
    </location>
</feature>
<evidence type="ECO:0000256" key="4">
    <source>
        <dbReference type="ARBA" id="ARBA00023125"/>
    </source>
</evidence>
<dbReference type="CDD" id="cd00167">
    <property type="entry name" value="SANT"/>
    <property type="match status" value="1"/>
</dbReference>
<protein>
    <submittedName>
        <fullName evidence="10">Uncharacterized protein</fullName>
    </submittedName>
</protein>
<dbReference type="InterPro" id="IPR009057">
    <property type="entry name" value="Homeodomain-like_sf"/>
</dbReference>
<evidence type="ECO:0000256" key="6">
    <source>
        <dbReference type="ARBA" id="ARBA00023242"/>
    </source>
</evidence>
<accession>S8E9U5</accession>
<evidence type="ECO:0000313" key="11">
    <source>
        <dbReference type="Proteomes" id="UP000015453"/>
    </source>
</evidence>
<dbReference type="SMART" id="SM00717">
    <property type="entry name" value="SANT"/>
    <property type="match status" value="1"/>
</dbReference>
<dbReference type="EMBL" id="AUSU01002197">
    <property type="protein sequence ID" value="EPS69272.1"/>
    <property type="molecule type" value="Genomic_DNA"/>
</dbReference>
<evidence type="ECO:0000256" key="2">
    <source>
        <dbReference type="ARBA" id="ARBA00022737"/>
    </source>
</evidence>